<dbReference type="Proteomes" id="UP001600888">
    <property type="component" value="Unassembled WGS sequence"/>
</dbReference>
<keyword evidence="2" id="KW-1185">Reference proteome</keyword>
<dbReference type="InterPro" id="IPR011009">
    <property type="entry name" value="Kinase-like_dom_sf"/>
</dbReference>
<evidence type="ECO:0000313" key="1">
    <source>
        <dbReference type="EMBL" id="KAL2290661.1"/>
    </source>
</evidence>
<name>A0ABR4F7I8_9PEZI</name>
<dbReference type="Gene3D" id="3.30.200.20">
    <property type="entry name" value="Phosphorylase Kinase, domain 1"/>
    <property type="match status" value="1"/>
</dbReference>
<gene>
    <name evidence="1" type="ORF">FJTKL_14685</name>
</gene>
<dbReference type="EMBL" id="JBAWTH010000008">
    <property type="protein sequence ID" value="KAL2290661.1"/>
    <property type="molecule type" value="Genomic_DNA"/>
</dbReference>
<proteinExistence type="predicted"/>
<dbReference type="PANTHER" id="PTHR21310:SF15">
    <property type="entry name" value="AMINOGLYCOSIDE PHOSPHOTRANSFERASE DOMAIN-CONTAINING PROTEIN"/>
    <property type="match status" value="1"/>
</dbReference>
<accession>A0ABR4F7I8</accession>
<protein>
    <recommendedName>
        <fullName evidence="3">Aminoglycoside phosphotransferase domain-containing protein</fullName>
    </recommendedName>
</protein>
<dbReference type="PANTHER" id="PTHR21310">
    <property type="entry name" value="AMINOGLYCOSIDE PHOSPHOTRANSFERASE-RELATED-RELATED"/>
    <property type="match status" value="1"/>
</dbReference>
<sequence length="211" mass="22763">MSSSSASDSENEAAFGRLVNITAADLVALGSRIHELVSKAKTSNGCLVETLSGSFNLVHILQLDEAKMVIHIPISGQFGDLSGPAKEALESQVQTINYIKEQTSIPVPEVFHLDTTANNEIGAPYISMGYVSGRTVSRLWFDASGHTLLEERRRNILKQLTQAMSLLNRLHFEKIGSLIASSQGSGHDLGPCYEWDEAEDGTISVASSGPF</sequence>
<comment type="caution">
    <text evidence="1">The sequence shown here is derived from an EMBL/GenBank/DDBJ whole genome shotgun (WGS) entry which is preliminary data.</text>
</comment>
<evidence type="ECO:0000313" key="2">
    <source>
        <dbReference type="Proteomes" id="UP001600888"/>
    </source>
</evidence>
<reference evidence="1 2" key="1">
    <citation type="submission" date="2024-03" db="EMBL/GenBank/DDBJ databases">
        <title>A high-quality draft genome sequence of Diaporthe vaccinii, a causative agent of upright dieback and viscid rot disease in cranberry plants.</title>
        <authorList>
            <person name="Sarrasin M."/>
            <person name="Lang B.F."/>
            <person name="Burger G."/>
        </authorList>
    </citation>
    <scope>NUCLEOTIDE SEQUENCE [LARGE SCALE GENOMIC DNA]</scope>
    <source>
        <strain evidence="1 2">IS7</strain>
    </source>
</reference>
<dbReference type="InterPro" id="IPR051678">
    <property type="entry name" value="AGP_Transferase"/>
</dbReference>
<dbReference type="SUPFAM" id="SSF56112">
    <property type="entry name" value="Protein kinase-like (PK-like)"/>
    <property type="match status" value="1"/>
</dbReference>
<evidence type="ECO:0008006" key="3">
    <source>
        <dbReference type="Google" id="ProtNLM"/>
    </source>
</evidence>
<organism evidence="1 2">
    <name type="scientific">Diaporthe vaccinii</name>
    <dbReference type="NCBI Taxonomy" id="105482"/>
    <lineage>
        <taxon>Eukaryota</taxon>
        <taxon>Fungi</taxon>
        <taxon>Dikarya</taxon>
        <taxon>Ascomycota</taxon>
        <taxon>Pezizomycotina</taxon>
        <taxon>Sordariomycetes</taxon>
        <taxon>Sordariomycetidae</taxon>
        <taxon>Diaporthales</taxon>
        <taxon>Diaporthaceae</taxon>
        <taxon>Diaporthe</taxon>
        <taxon>Diaporthe eres species complex</taxon>
    </lineage>
</organism>